<reference evidence="1" key="1">
    <citation type="journal article" date="2023" name="GigaByte">
        <title>Genome assembly of the bearded iris, Iris pallida Lam.</title>
        <authorList>
            <person name="Bruccoleri R.E."/>
            <person name="Oakeley E.J."/>
            <person name="Faust A.M.E."/>
            <person name="Altorfer M."/>
            <person name="Dessus-Babus S."/>
            <person name="Burckhardt D."/>
            <person name="Oertli M."/>
            <person name="Naumann U."/>
            <person name="Petersen F."/>
            <person name="Wong J."/>
        </authorList>
    </citation>
    <scope>NUCLEOTIDE SEQUENCE</scope>
    <source>
        <strain evidence="1">GSM-AAB239-AS_SAM_17_03QT</strain>
    </source>
</reference>
<dbReference type="AlphaFoldDB" id="A0AAX6E2J2"/>
<protein>
    <submittedName>
        <fullName evidence="1">Pollen-specific leucine-rich repeat extensin-like protein 3</fullName>
    </submittedName>
</protein>
<keyword evidence="2" id="KW-1185">Reference proteome</keyword>
<comment type="caution">
    <text evidence="1">The sequence shown here is derived from an EMBL/GenBank/DDBJ whole genome shotgun (WGS) entry which is preliminary data.</text>
</comment>
<accession>A0AAX6E2J2</accession>
<evidence type="ECO:0000313" key="2">
    <source>
        <dbReference type="Proteomes" id="UP001140949"/>
    </source>
</evidence>
<gene>
    <name evidence="1" type="ORF">M6B38_213025</name>
</gene>
<proteinExistence type="predicted"/>
<organism evidence="1 2">
    <name type="scientific">Iris pallida</name>
    <name type="common">Sweet iris</name>
    <dbReference type="NCBI Taxonomy" id="29817"/>
    <lineage>
        <taxon>Eukaryota</taxon>
        <taxon>Viridiplantae</taxon>
        <taxon>Streptophyta</taxon>
        <taxon>Embryophyta</taxon>
        <taxon>Tracheophyta</taxon>
        <taxon>Spermatophyta</taxon>
        <taxon>Magnoliopsida</taxon>
        <taxon>Liliopsida</taxon>
        <taxon>Asparagales</taxon>
        <taxon>Iridaceae</taxon>
        <taxon>Iridoideae</taxon>
        <taxon>Irideae</taxon>
        <taxon>Iris</taxon>
    </lineage>
</organism>
<dbReference type="EMBL" id="JANAVB010040268">
    <property type="protein sequence ID" value="KAJ6798312.1"/>
    <property type="molecule type" value="Genomic_DNA"/>
</dbReference>
<name>A0AAX6E2J2_IRIPA</name>
<sequence length="80" mass="9570">MRMVGEIGWARWWRTLSQGQSSRPRKTGRQGARGRCSHWWRLCPGVGSRGEKFRVRFRDYMFCETHDWTCSGWSDTEEEL</sequence>
<reference evidence="1" key="2">
    <citation type="submission" date="2023-04" db="EMBL/GenBank/DDBJ databases">
        <authorList>
            <person name="Bruccoleri R.E."/>
            <person name="Oakeley E.J."/>
            <person name="Faust A.-M."/>
            <person name="Dessus-Babus S."/>
            <person name="Altorfer M."/>
            <person name="Burckhardt D."/>
            <person name="Oertli M."/>
            <person name="Naumann U."/>
            <person name="Petersen F."/>
            <person name="Wong J."/>
        </authorList>
    </citation>
    <scope>NUCLEOTIDE SEQUENCE</scope>
    <source>
        <strain evidence="1">GSM-AAB239-AS_SAM_17_03QT</strain>
        <tissue evidence="1">Leaf</tissue>
    </source>
</reference>
<dbReference type="Proteomes" id="UP001140949">
    <property type="component" value="Unassembled WGS sequence"/>
</dbReference>
<evidence type="ECO:0000313" key="1">
    <source>
        <dbReference type="EMBL" id="KAJ6798312.1"/>
    </source>
</evidence>